<dbReference type="PANTHER" id="PTHR14398">
    <property type="entry name" value="RNA RECOGNITION RRM/RNP DOMAIN"/>
    <property type="match status" value="1"/>
</dbReference>
<comment type="caution">
    <text evidence="3">The sequence shown here is derived from an EMBL/GenBank/DDBJ whole genome shotgun (WGS) entry which is preliminary data.</text>
</comment>
<feature type="region of interest" description="Disordered" evidence="2">
    <location>
        <begin position="848"/>
        <end position="901"/>
    </location>
</feature>
<feature type="compositionally biased region" description="Pro residues" evidence="2">
    <location>
        <begin position="337"/>
        <end position="347"/>
    </location>
</feature>
<evidence type="ECO:0000256" key="1">
    <source>
        <dbReference type="ARBA" id="ARBA00022884"/>
    </source>
</evidence>
<sequence>MHCQRTLERVLDLLCEFPNGPHDGTKAGIISQNSEYFGVDWSATDWSRYNALCDDAVDFVILNTPPPTEARTSRDRNIRFRICPWCLKSTSSCLARCTFCFSIFISRGTYQRVEASVDAPMEIPHDAMARAREAAASAVIDEGEPMEDEPQPGVDRDDDVAMGGDDVRTIAEPEGELDLDMDIEEQAEGETSTEHAAEVHSRIPMLLFDTQFHVDPEQAHYRQGLLVNVFHKADAANITDPHRDYAKYMAYIIVHLLYKNWSSYSKWLEMPVQAAQEAFRRGQRHDSLGNWGNLSEVDPMTGVPRDLNDDEVLQHGVERGKGMGIALDVHMSHFNIRPPPSHPPPQPRKGQRLERNENGGVSIVVMQVPPGVNKMDVLNEYFGRFGPVSSLQINQAIVTFSRMEDAEAGQRAPDDVPAEVSPTIAAWQILLGVLHRIPIIASGNMTLEPVPEGIAKSNRVLEAKRKREELQDRRKALLSSLTDQLKAVLARISDPQTSERNREQLQELAKRRLMPPARPMAPYQTKLDNRPRPATLLLSKLPATLLEMGVVTCGFRCGFKMLDKGGGDDNDGYDDYEAAVQNESAPSEAQLRDALGESIDWIRDWADDGCSCTVRFRDRRQAEDMGTVKGPMSRVWVMFWFCSWGGGKAAVQGQKLWGYVARIQAEDKVPGTPETEAFDSDIEDPEVLASMRPDATLQEELRTAMGVPEEKHSKMANGMSNEEDQRISGHDILWAHGQHDVLGQNMYTGRTTAWIHDYLTAWILYERDVDRAIQADDALAPAASDAAPAEVHRGIVLMAEAEEVAPIAAEAAAPAEDGKVRVSVFLLVILLVMMTDVFVQEPPAADEGAVDAAPAEAPAVGEPPADPAAPAEEAAVDPPPTSEAEPKTAEVAPAEGAREVP</sequence>
<accession>A0A1Q9CNZ0</accession>
<evidence type="ECO:0008006" key="5">
    <source>
        <dbReference type="Google" id="ProtNLM"/>
    </source>
</evidence>
<organism evidence="3 4">
    <name type="scientific">Symbiodinium microadriaticum</name>
    <name type="common">Dinoflagellate</name>
    <name type="synonym">Zooxanthella microadriatica</name>
    <dbReference type="NCBI Taxonomy" id="2951"/>
    <lineage>
        <taxon>Eukaryota</taxon>
        <taxon>Sar</taxon>
        <taxon>Alveolata</taxon>
        <taxon>Dinophyceae</taxon>
        <taxon>Suessiales</taxon>
        <taxon>Symbiodiniaceae</taxon>
        <taxon>Symbiodinium</taxon>
    </lineage>
</organism>
<dbReference type="EMBL" id="LSRX01001026">
    <property type="protein sequence ID" value="OLP84634.1"/>
    <property type="molecule type" value="Genomic_DNA"/>
</dbReference>
<proteinExistence type="predicted"/>
<dbReference type="OrthoDB" id="443401at2759"/>
<dbReference type="SUPFAM" id="SSF54928">
    <property type="entry name" value="RNA-binding domain, RBD"/>
    <property type="match status" value="1"/>
</dbReference>
<reference evidence="3 4" key="1">
    <citation type="submission" date="2016-02" db="EMBL/GenBank/DDBJ databases">
        <title>Genome analysis of coral dinoflagellate symbionts highlights evolutionary adaptations to a symbiotic lifestyle.</title>
        <authorList>
            <person name="Aranda M."/>
            <person name="Li Y."/>
            <person name="Liew Y.J."/>
            <person name="Baumgarten S."/>
            <person name="Simakov O."/>
            <person name="Wilson M."/>
            <person name="Piel J."/>
            <person name="Ashoor H."/>
            <person name="Bougouffa S."/>
            <person name="Bajic V.B."/>
            <person name="Ryu T."/>
            <person name="Ravasi T."/>
            <person name="Bayer T."/>
            <person name="Micklem G."/>
            <person name="Kim H."/>
            <person name="Bhak J."/>
            <person name="Lajeunesse T.C."/>
            <person name="Voolstra C.R."/>
        </authorList>
    </citation>
    <scope>NUCLEOTIDE SEQUENCE [LARGE SCALE GENOMIC DNA]</scope>
    <source>
        <strain evidence="3 4">CCMP2467</strain>
    </source>
</reference>
<name>A0A1Q9CNZ0_SYMMI</name>
<protein>
    <recommendedName>
        <fullName evidence="5">RRM domain-containing protein</fullName>
    </recommendedName>
</protein>
<feature type="compositionally biased region" description="Low complexity" evidence="2">
    <location>
        <begin position="848"/>
        <end position="873"/>
    </location>
</feature>
<evidence type="ECO:0000313" key="3">
    <source>
        <dbReference type="EMBL" id="OLP84634.1"/>
    </source>
</evidence>
<feature type="region of interest" description="Disordered" evidence="2">
    <location>
        <begin position="333"/>
        <end position="353"/>
    </location>
</feature>
<dbReference type="AlphaFoldDB" id="A0A1Q9CNZ0"/>
<gene>
    <name evidence="3" type="ORF">AK812_SmicGene34472</name>
</gene>
<keyword evidence="4" id="KW-1185">Reference proteome</keyword>
<dbReference type="PANTHER" id="PTHR14398:SF0">
    <property type="entry name" value="ZINC FINGER PROTEIN SWM"/>
    <property type="match status" value="1"/>
</dbReference>
<keyword evidence="1" id="KW-0694">RNA-binding</keyword>
<dbReference type="Proteomes" id="UP000186817">
    <property type="component" value="Unassembled WGS sequence"/>
</dbReference>
<evidence type="ECO:0000256" key="2">
    <source>
        <dbReference type="SAM" id="MobiDB-lite"/>
    </source>
</evidence>
<dbReference type="InterPro" id="IPR035979">
    <property type="entry name" value="RBD_domain_sf"/>
</dbReference>
<dbReference type="InterPro" id="IPR045137">
    <property type="entry name" value="RBM26/27"/>
</dbReference>
<dbReference type="GO" id="GO:0003723">
    <property type="term" value="F:RNA binding"/>
    <property type="evidence" value="ECO:0007669"/>
    <property type="project" value="UniProtKB-KW"/>
</dbReference>
<evidence type="ECO:0000313" key="4">
    <source>
        <dbReference type="Proteomes" id="UP000186817"/>
    </source>
</evidence>
<dbReference type="GO" id="GO:0005634">
    <property type="term" value="C:nucleus"/>
    <property type="evidence" value="ECO:0007669"/>
    <property type="project" value="TreeGrafter"/>
</dbReference>